<feature type="compositionally biased region" description="Basic and acidic residues" evidence="2">
    <location>
        <begin position="615"/>
        <end position="624"/>
    </location>
</feature>
<name>A0A0D7AFU5_9AGAR</name>
<dbReference type="OrthoDB" id="272077at2759"/>
<protein>
    <submittedName>
        <fullName evidence="3">HCP-like protein</fullName>
    </submittedName>
</protein>
<feature type="compositionally biased region" description="Low complexity" evidence="2">
    <location>
        <begin position="554"/>
        <end position="567"/>
    </location>
</feature>
<dbReference type="PANTHER" id="PTHR46430">
    <property type="entry name" value="PROTEIN SKT5-RELATED"/>
    <property type="match status" value="1"/>
</dbReference>
<evidence type="ECO:0000256" key="2">
    <source>
        <dbReference type="SAM" id="MobiDB-lite"/>
    </source>
</evidence>
<dbReference type="Gene3D" id="1.25.40.10">
    <property type="entry name" value="Tetratricopeptide repeat domain"/>
    <property type="match status" value="2"/>
</dbReference>
<feature type="compositionally biased region" description="Polar residues" evidence="2">
    <location>
        <begin position="572"/>
        <end position="585"/>
    </location>
</feature>
<feature type="region of interest" description="Disordered" evidence="2">
    <location>
        <begin position="406"/>
        <end position="451"/>
    </location>
</feature>
<keyword evidence="4" id="KW-1185">Reference proteome</keyword>
<sequence>MNDDMAAPPTLTAPLPTPRDLSSSLADVQGSMSESEKIAWCSQVLYLVDRAQPGYTSTDPLIGPAIIEDPQLKKLADLAVSIVLGISGSYPSGAGMPAFAAEALYHRACFAASGAFPTVVKQNPRQAFRDFEASARAGFSRAWFRLGRDYESFNDDDRARDCYERGTRGGDEASIYRLSMAHLLGQLDLPSSTATALPLLIRAANMSSLIAPQPAYVLALLMLGEFGSGKIPPVPRDMFVSVLSSAGRPNVDVLEEGRRHLERAAFLHFAPAQYKLGHAYEFATPPFPFDPLLSVQYYSLASQQGEVEADMALSKWFLCGSDADGPGASAGHFEKDEGLALTFARKAAEKGLPSAEFAMGYYAEVGVGQPKDVQLARTWYEKVSKAQVHGNPDAVKRLNALAQPAAQALSRQEHDNLTETTLVRKRTQARQRADAVVRRPGTGARRAGSEVIENVRKSTIMAPVPSAPAEIPRVPTLSEIPISSSPPLQLSLERPSSDRQRPSFSNERPAISGSPPRWTNSSGPPPSASPRLMPSMTRFSLADPGGGSAPRLTSPSPASRPVSPGSRRPSRNNTQNSESGSATPSLPTPGPQTPAFGPAKKGPTTFAEMGFQGVKAEKDECLIM</sequence>
<dbReference type="EMBL" id="KN881814">
    <property type="protein sequence ID" value="KIY48771.1"/>
    <property type="molecule type" value="Genomic_DNA"/>
</dbReference>
<dbReference type="PANTHER" id="PTHR46430:SF2">
    <property type="entry name" value="CHITIN SYNTHASE REGULATORY FACTOR 4"/>
    <property type="match status" value="1"/>
</dbReference>
<proteinExistence type="predicted"/>
<feature type="region of interest" description="Disordered" evidence="2">
    <location>
        <begin position="478"/>
        <end position="624"/>
    </location>
</feature>
<feature type="compositionally biased region" description="Low complexity" evidence="2">
    <location>
        <begin position="478"/>
        <end position="494"/>
    </location>
</feature>
<dbReference type="InterPro" id="IPR011990">
    <property type="entry name" value="TPR-like_helical_dom_sf"/>
</dbReference>
<gene>
    <name evidence="3" type="ORF">FISHEDRAFT_65619</name>
</gene>
<dbReference type="InterPro" id="IPR006597">
    <property type="entry name" value="Sel1-like"/>
</dbReference>
<accession>A0A0D7AFU5</accession>
<dbReference type="InterPro" id="IPR051726">
    <property type="entry name" value="Chitin_Synth_Reg"/>
</dbReference>
<evidence type="ECO:0000256" key="1">
    <source>
        <dbReference type="ARBA" id="ARBA00022737"/>
    </source>
</evidence>
<evidence type="ECO:0000313" key="3">
    <source>
        <dbReference type="EMBL" id="KIY48771.1"/>
    </source>
</evidence>
<evidence type="ECO:0000313" key="4">
    <source>
        <dbReference type="Proteomes" id="UP000054144"/>
    </source>
</evidence>
<organism evidence="3 4">
    <name type="scientific">Fistulina hepatica ATCC 64428</name>
    <dbReference type="NCBI Taxonomy" id="1128425"/>
    <lineage>
        <taxon>Eukaryota</taxon>
        <taxon>Fungi</taxon>
        <taxon>Dikarya</taxon>
        <taxon>Basidiomycota</taxon>
        <taxon>Agaricomycotina</taxon>
        <taxon>Agaricomycetes</taxon>
        <taxon>Agaricomycetidae</taxon>
        <taxon>Agaricales</taxon>
        <taxon>Fistulinaceae</taxon>
        <taxon>Fistulina</taxon>
    </lineage>
</organism>
<reference evidence="3 4" key="1">
    <citation type="journal article" date="2015" name="Fungal Genet. Biol.">
        <title>Evolution of novel wood decay mechanisms in Agaricales revealed by the genome sequences of Fistulina hepatica and Cylindrobasidium torrendii.</title>
        <authorList>
            <person name="Floudas D."/>
            <person name="Held B.W."/>
            <person name="Riley R."/>
            <person name="Nagy L.G."/>
            <person name="Koehler G."/>
            <person name="Ransdell A.S."/>
            <person name="Younus H."/>
            <person name="Chow J."/>
            <person name="Chiniquy J."/>
            <person name="Lipzen A."/>
            <person name="Tritt A."/>
            <person name="Sun H."/>
            <person name="Haridas S."/>
            <person name="LaButti K."/>
            <person name="Ohm R.A."/>
            <person name="Kues U."/>
            <person name="Blanchette R.A."/>
            <person name="Grigoriev I.V."/>
            <person name="Minto R.E."/>
            <person name="Hibbett D.S."/>
        </authorList>
    </citation>
    <scope>NUCLEOTIDE SEQUENCE [LARGE SCALE GENOMIC DNA]</scope>
    <source>
        <strain evidence="3 4">ATCC 64428</strain>
    </source>
</reference>
<dbReference type="Proteomes" id="UP000054144">
    <property type="component" value="Unassembled WGS sequence"/>
</dbReference>
<dbReference type="SMART" id="SM00671">
    <property type="entry name" value="SEL1"/>
    <property type="match status" value="6"/>
</dbReference>
<dbReference type="AlphaFoldDB" id="A0A0D7AFU5"/>
<keyword evidence="1" id="KW-0677">Repeat</keyword>
<dbReference type="SUPFAM" id="SSF81901">
    <property type="entry name" value="HCP-like"/>
    <property type="match status" value="2"/>
</dbReference>
<feature type="compositionally biased region" description="Low complexity" evidence="2">
    <location>
        <begin position="1"/>
        <end position="14"/>
    </location>
</feature>
<dbReference type="Pfam" id="PF08238">
    <property type="entry name" value="Sel1"/>
    <property type="match status" value="5"/>
</dbReference>
<feature type="region of interest" description="Disordered" evidence="2">
    <location>
        <begin position="1"/>
        <end position="28"/>
    </location>
</feature>